<evidence type="ECO:0000313" key="4">
    <source>
        <dbReference type="EMBL" id="MBA8927509.1"/>
    </source>
</evidence>
<dbReference type="InterPro" id="IPR020845">
    <property type="entry name" value="AMP-binding_CS"/>
</dbReference>
<feature type="compositionally biased region" description="Polar residues" evidence="1">
    <location>
        <begin position="1"/>
        <end position="13"/>
    </location>
</feature>
<dbReference type="Proteomes" id="UP000517916">
    <property type="component" value="Unassembled WGS sequence"/>
</dbReference>
<name>A0ABR6BKV7_9PSEU</name>
<dbReference type="Pfam" id="PF23572">
    <property type="entry name" value="GH3_C"/>
    <property type="match status" value="1"/>
</dbReference>
<protein>
    <recommendedName>
        <fullName evidence="6">GH3 auxin-responsive promoter</fullName>
    </recommendedName>
</protein>
<feature type="domain" description="GH3 middle" evidence="2">
    <location>
        <begin position="363"/>
        <end position="437"/>
    </location>
</feature>
<accession>A0ABR6BKV7</accession>
<dbReference type="PANTHER" id="PTHR31901">
    <property type="entry name" value="GH3 DOMAIN-CONTAINING PROTEIN"/>
    <property type="match status" value="1"/>
</dbReference>
<dbReference type="RefSeq" id="WP_318296516.1">
    <property type="nucleotide sequence ID" value="NZ_BAAABQ010000056.1"/>
</dbReference>
<feature type="domain" description="GH3 C-terminal" evidence="3">
    <location>
        <begin position="474"/>
        <end position="563"/>
    </location>
</feature>
<dbReference type="InterPro" id="IPR055378">
    <property type="entry name" value="GH3_C"/>
</dbReference>
<dbReference type="PROSITE" id="PS00455">
    <property type="entry name" value="AMP_BINDING"/>
    <property type="match status" value="1"/>
</dbReference>
<gene>
    <name evidence="4" type="ORF">BC739_004715</name>
</gene>
<proteinExistence type="predicted"/>
<dbReference type="InterPro" id="IPR004993">
    <property type="entry name" value="GH3"/>
</dbReference>
<comment type="caution">
    <text evidence="4">The sequence shown here is derived from an EMBL/GenBank/DDBJ whole genome shotgun (WGS) entry which is preliminary data.</text>
</comment>
<evidence type="ECO:0000259" key="3">
    <source>
        <dbReference type="Pfam" id="PF23572"/>
    </source>
</evidence>
<feature type="region of interest" description="Disordered" evidence="1">
    <location>
        <begin position="1"/>
        <end position="31"/>
    </location>
</feature>
<dbReference type="Pfam" id="PF23571">
    <property type="entry name" value="GH3_M"/>
    <property type="match status" value="1"/>
</dbReference>
<evidence type="ECO:0000313" key="5">
    <source>
        <dbReference type="Proteomes" id="UP000517916"/>
    </source>
</evidence>
<dbReference type="PANTHER" id="PTHR31901:SF9">
    <property type="entry name" value="GH3 DOMAIN-CONTAINING PROTEIN"/>
    <property type="match status" value="1"/>
</dbReference>
<evidence type="ECO:0000259" key="2">
    <source>
        <dbReference type="Pfam" id="PF23571"/>
    </source>
</evidence>
<dbReference type="Pfam" id="PF03321">
    <property type="entry name" value="GH3"/>
    <property type="match status" value="1"/>
</dbReference>
<keyword evidence="5" id="KW-1185">Reference proteome</keyword>
<reference evidence="4 5" key="1">
    <citation type="submission" date="2020-08" db="EMBL/GenBank/DDBJ databases">
        <title>Genomic Encyclopedia of Archaeal and Bacterial Type Strains, Phase II (KMG-II): from individual species to whole genera.</title>
        <authorList>
            <person name="Goeker M."/>
        </authorList>
    </citation>
    <scope>NUCLEOTIDE SEQUENCE [LARGE SCALE GENOMIC DNA]</scope>
    <source>
        <strain evidence="4 5">DSM 43850</strain>
    </source>
</reference>
<dbReference type="EMBL" id="JACJID010000003">
    <property type="protein sequence ID" value="MBA8927509.1"/>
    <property type="molecule type" value="Genomic_DNA"/>
</dbReference>
<sequence>MDAETSVLSQQLEQTDRGRAERQQANSSVVSDSFLSRARTALERQRAVCREPGDLPERVFKDILGQAEGTYFGKKHDLARVRGLSDWKKAVPIRCYPALRPYIDKLLDGDSNVLTRSEPYALLKTSGSSGKPKLIPTTRHWRNAYRGRALYAQWGLYFEHIGFDRARDTAVLDLSWERSTSSQSEGGYPSYSISQRPAAVSSTDWVPSWYEESWFQGVDGEDYKSGLYRKLRLLAGSDVRIIVALNPSKIVGLAEQLAERGEDLISDIRNGTLAGRATHVDRDRDLAARLDRSRQANGGTLRLRDLWPNLSLVVSWNSASAALYRPWLEEVTPGIPKLPFSATGTEGIVTIPVDEHISAGPLAIDLGLYEFAPVGQREEGTDLEPDAETLDYRDVEVGGTYNIVMSQANGLYRYDLGDRYTVVDRVGGVPRLEFAGRTGFGSSFTGEKLTEEDVYNAVRLSLGEHWRGRPLFSLVPVWATPPGYTLAIEWPQDCPLSAPEFAAAVERQLQQLNIEYAEKRRTDRLTPITVLPLRPGAFGVVEERRRLEGASPAQLKHHWIQRNGDLLRYLGTDTQR</sequence>
<evidence type="ECO:0000256" key="1">
    <source>
        <dbReference type="SAM" id="MobiDB-lite"/>
    </source>
</evidence>
<evidence type="ECO:0008006" key="6">
    <source>
        <dbReference type="Google" id="ProtNLM"/>
    </source>
</evidence>
<organism evidence="4 5">
    <name type="scientific">Kutzneria viridogrisea</name>
    <dbReference type="NCBI Taxonomy" id="47990"/>
    <lineage>
        <taxon>Bacteria</taxon>
        <taxon>Bacillati</taxon>
        <taxon>Actinomycetota</taxon>
        <taxon>Actinomycetes</taxon>
        <taxon>Pseudonocardiales</taxon>
        <taxon>Pseudonocardiaceae</taxon>
        <taxon>Kutzneria</taxon>
    </lineage>
</organism>
<dbReference type="InterPro" id="IPR055377">
    <property type="entry name" value="GH3_M"/>
</dbReference>